<feature type="transmembrane region" description="Helical" evidence="6">
    <location>
        <begin position="704"/>
        <end position="721"/>
    </location>
</feature>
<dbReference type="InterPro" id="IPR051068">
    <property type="entry name" value="MFS_Domain-Containing_Protein"/>
</dbReference>
<reference evidence="7" key="1">
    <citation type="submission" date="2023-06" db="EMBL/GenBank/DDBJ databases">
        <title>Survivors Of The Sea: Transcriptome response of Skeletonema marinoi to long-term dormancy.</title>
        <authorList>
            <person name="Pinder M.I.M."/>
            <person name="Kourtchenko O."/>
            <person name="Robertson E.K."/>
            <person name="Larsson T."/>
            <person name="Maumus F."/>
            <person name="Osuna-Cruz C.M."/>
            <person name="Vancaester E."/>
            <person name="Stenow R."/>
            <person name="Vandepoele K."/>
            <person name="Ploug H."/>
            <person name="Bruchert V."/>
            <person name="Godhe A."/>
            <person name="Topel M."/>
        </authorList>
    </citation>
    <scope>NUCLEOTIDE SEQUENCE</scope>
    <source>
        <strain evidence="7">R05AC</strain>
    </source>
</reference>
<dbReference type="EMBL" id="JATAAI010000061">
    <property type="protein sequence ID" value="KAK1732683.1"/>
    <property type="molecule type" value="Genomic_DNA"/>
</dbReference>
<feature type="region of interest" description="Disordered" evidence="5">
    <location>
        <begin position="589"/>
        <end position="624"/>
    </location>
</feature>
<dbReference type="Pfam" id="PF07690">
    <property type="entry name" value="MFS_1"/>
    <property type="match status" value="1"/>
</dbReference>
<name>A0AAD8XS89_9STRA</name>
<keyword evidence="2 6" id="KW-0812">Transmembrane</keyword>
<feature type="transmembrane region" description="Helical" evidence="6">
    <location>
        <begin position="345"/>
        <end position="365"/>
    </location>
</feature>
<sequence length="842" mass="94514">MPGYEEYHQQCIEPTWSSHYISYTTIKQTLSSFRSRRRRFTQLVDSSDLSGYLALEDYQQLLGASSINNDEDASSYFQYGNYVDADDALQRLYIIERKEFSTLLEQQISDASIFYEGTLVPRVRGLIDREDFEEAAEQLLEVVAFVTVNIITFRQLLIRYDGFYRSFSGMPLNEWHLQRSVLATTHPVHHLFELEGVDKLEKEIILGLQQQQQQQTDTDDVEKQQLKEQDFSIQMQGFLHLLEKTDRSLHKAVAGHLTFRDRVTTFWIKIRQYLAFGFQGRGIMMMNEPRSSSTLRGRHMKQEIHAIGKWKQTKEFDHFGTKHGGDDKSKSSFQQNLKEISPENVFPLFLNLLACFFFMMNNYIIEPSSAYYAEALGTSDAMSGIMIGLAPWFAMISSVVYSFWTNSNYKHPILFAGILQFIGNLLYANAYSYQSVGMCLLGRAITGLGAPRVINRRYVADATPFCLRTAASAAFAMATALGAAAGPGIAILLDSVGEFEFSLPFLKAQQFNGMTGPGYLMSLIWLIYTVIILFFFGEPVRSGLEELKQREEMAERSSKQDSLLGRRSSSMIRDGNTVRRAITDEMDEGFEPKYSSSSEEDFDQTPSDDAKADITNESTASDKSKSGYCSCMKNITRPVIICMSLIFMKRISLEAIVGSTSIITKNRYGWSIKNVGMLHLVNGIIVIPVSILSGYLSTSYEDRYMALWCLSITLFGMCFLFDPTDLFDHETSYTYNESPLSVGPHSYITGSLIAFSGIEACESFVASLMSKVVPSALAQGTFNSGLLSTLVGTGGRAVGDLFITCMGLISLRNLLNLLIIPGATLVATSIALILWNYELLGV</sequence>
<evidence type="ECO:0000256" key="6">
    <source>
        <dbReference type="SAM" id="Phobius"/>
    </source>
</evidence>
<dbReference type="PANTHER" id="PTHR23510:SF64">
    <property type="entry name" value="INNER MEMBRANE TRANSPORT PROTEIN YAJR"/>
    <property type="match status" value="1"/>
</dbReference>
<protein>
    <submittedName>
        <fullName evidence="7">MFS transporter</fullName>
    </submittedName>
</protein>
<evidence type="ECO:0000256" key="2">
    <source>
        <dbReference type="ARBA" id="ARBA00022692"/>
    </source>
</evidence>
<proteinExistence type="predicted"/>
<dbReference type="GO" id="GO:0022857">
    <property type="term" value="F:transmembrane transporter activity"/>
    <property type="evidence" value="ECO:0007669"/>
    <property type="project" value="InterPro"/>
</dbReference>
<evidence type="ECO:0000256" key="5">
    <source>
        <dbReference type="SAM" id="MobiDB-lite"/>
    </source>
</evidence>
<dbReference type="AlphaFoldDB" id="A0AAD8XS89"/>
<evidence type="ECO:0000256" key="4">
    <source>
        <dbReference type="ARBA" id="ARBA00023136"/>
    </source>
</evidence>
<evidence type="ECO:0000313" key="7">
    <source>
        <dbReference type="EMBL" id="KAK1732683.1"/>
    </source>
</evidence>
<dbReference type="InterPro" id="IPR011701">
    <property type="entry name" value="MFS"/>
</dbReference>
<keyword evidence="3 6" id="KW-1133">Transmembrane helix</keyword>
<dbReference type="Gene3D" id="1.20.1250.20">
    <property type="entry name" value="MFS general substrate transporter like domains"/>
    <property type="match status" value="1"/>
</dbReference>
<feature type="compositionally biased region" description="Basic and acidic residues" evidence="5">
    <location>
        <begin position="608"/>
        <end position="624"/>
    </location>
</feature>
<feature type="transmembrane region" description="Helical" evidence="6">
    <location>
        <begin position="675"/>
        <end position="698"/>
    </location>
</feature>
<keyword evidence="4 6" id="KW-0472">Membrane</keyword>
<comment type="caution">
    <text evidence="7">The sequence shown here is derived from an EMBL/GenBank/DDBJ whole genome shotgun (WGS) entry which is preliminary data.</text>
</comment>
<feature type="transmembrane region" description="Helical" evidence="6">
    <location>
        <begin position="519"/>
        <end position="540"/>
    </location>
</feature>
<feature type="transmembrane region" description="Helical" evidence="6">
    <location>
        <begin position="385"/>
        <end position="404"/>
    </location>
</feature>
<gene>
    <name evidence="7" type="ORF">QTG54_016660</name>
</gene>
<accession>A0AAD8XS89</accession>
<dbReference type="SUPFAM" id="SSF103473">
    <property type="entry name" value="MFS general substrate transporter"/>
    <property type="match status" value="1"/>
</dbReference>
<comment type="subcellular location">
    <subcellularLocation>
        <location evidence="1">Membrane</location>
        <topology evidence="1">Multi-pass membrane protein</topology>
    </subcellularLocation>
</comment>
<dbReference type="InterPro" id="IPR036259">
    <property type="entry name" value="MFS_trans_sf"/>
</dbReference>
<dbReference type="Proteomes" id="UP001224775">
    <property type="component" value="Unassembled WGS sequence"/>
</dbReference>
<evidence type="ECO:0000256" key="1">
    <source>
        <dbReference type="ARBA" id="ARBA00004141"/>
    </source>
</evidence>
<dbReference type="PANTHER" id="PTHR23510">
    <property type="entry name" value="INNER MEMBRANE TRANSPORT PROTEIN YAJR"/>
    <property type="match status" value="1"/>
</dbReference>
<evidence type="ECO:0000256" key="3">
    <source>
        <dbReference type="ARBA" id="ARBA00022989"/>
    </source>
</evidence>
<feature type="transmembrane region" description="Helical" evidence="6">
    <location>
        <begin position="814"/>
        <end position="837"/>
    </location>
</feature>
<dbReference type="GO" id="GO:0016020">
    <property type="term" value="C:membrane"/>
    <property type="evidence" value="ECO:0007669"/>
    <property type="project" value="UniProtKB-SubCell"/>
</dbReference>
<organism evidence="7 8">
    <name type="scientific">Skeletonema marinoi</name>
    <dbReference type="NCBI Taxonomy" id="267567"/>
    <lineage>
        <taxon>Eukaryota</taxon>
        <taxon>Sar</taxon>
        <taxon>Stramenopiles</taxon>
        <taxon>Ochrophyta</taxon>
        <taxon>Bacillariophyta</taxon>
        <taxon>Coscinodiscophyceae</taxon>
        <taxon>Thalassiosirophycidae</taxon>
        <taxon>Thalassiosirales</taxon>
        <taxon>Skeletonemataceae</taxon>
        <taxon>Skeletonema</taxon>
        <taxon>Skeletonema marinoi-dohrnii complex</taxon>
    </lineage>
</organism>
<keyword evidence="8" id="KW-1185">Reference proteome</keyword>
<feature type="transmembrane region" description="Helical" evidence="6">
    <location>
        <begin position="466"/>
        <end position="493"/>
    </location>
</feature>
<evidence type="ECO:0000313" key="8">
    <source>
        <dbReference type="Proteomes" id="UP001224775"/>
    </source>
</evidence>